<proteinExistence type="predicted"/>
<comment type="caution">
    <text evidence="2">The sequence shown here is derived from an EMBL/GenBank/DDBJ whole genome shotgun (WGS) entry which is preliminary data.</text>
</comment>
<reference evidence="2 3" key="1">
    <citation type="submission" date="2018-03" db="EMBL/GenBank/DDBJ databases">
        <title>Genomic Encyclopedia of Archaeal and Bacterial Type Strains, Phase II (KMG-II): from individual species to whole genera.</title>
        <authorList>
            <person name="Goeker M."/>
        </authorList>
    </citation>
    <scope>NUCLEOTIDE SEQUENCE [LARGE SCALE GENOMIC DNA]</scope>
    <source>
        <strain evidence="2 3">DSM 45601</strain>
    </source>
</reference>
<gene>
    <name evidence="2" type="ORF">CLV72_110296</name>
</gene>
<feature type="transmembrane region" description="Helical" evidence="1">
    <location>
        <begin position="79"/>
        <end position="105"/>
    </location>
</feature>
<dbReference type="Proteomes" id="UP000237846">
    <property type="component" value="Unassembled WGS sequence"/>
</dbReference>
<name>A0A2T0PUF4_9ACTN</name>
<dbReference type="OrthoDB" id="9785431at2"/>
<protein>
    <submittedName>
        <fullName evidence="2">RsiW-degrading membrane proteinase PrsW (M82 family)</fullName>
    </submittedName>
</protein>
<dbReference type="RefSeq" id="WP_106252874.1">
    <property type="nucleotide sequence ID" value="NZ_PVZC01000010.1"/>
</dbReference>
<evidence type="ECO:0000313" key="3">
    <source>
        <dbReference type="Proteomes" id="UP000237846"/>
    </source>
</evidence>
<feature type="transmembrane region" description="Helical" evidence="1">
    <location>
        <begin position="48"/>
        <end position="67"/>
    </location>
</feature>
<feature type="transmembrane region" description="Helical" evidence="1">
    <location>
        <begin position="155"/>
        <end position="175"/>
    </location>
</feature>
<dbReference type="PANTHER" id="PTHR36844:SF1">
    <property type="entry name" value="PROTEASE PRSW"/>
    <property type="match status" value="1"/>
</dbReference>
<feature type="transmembrane region" description="Helical" evidence="1">
    <location>
        <begin position="20"/>
        <end position="42"/>
    </location>
</feature>
<feature type="transmembrane region" description="Helical" evidence="1">
    <location>
        <begin position="225"/>
        <end position="242"/>
    </location>
</feature>
<evidence type="ECO:0000313" key="2">
    <source>
        <dbReference type="EMBL" id="PRX92534.1"/>
    </source>
</evidence>
<dbReference type="PANTHER" id="PTHR36844">
    <property type="entry name" value="PROTEASE PRSW"/>
    <property type="match status" value="1"/>
</dbReference>
<keyword evidence="1" id="KW-1133">Transmembrane helix</keyword>
<feature type="transmembrane region" description="Helical" evidence="1">
    <location>
        <begin position="117"/>
        <end position="143"/>
    </location>
</feature>
<keyword evidence="1" id="KW-0812">Transmembrane</keyword>
<keyword evidence="1" id="KW-0472">Membrane</keyword>
<dbReference type="AlphaFoldDB" id="A0A2T0PUF4"/>
<keyword evidence="3" id="KW-1185">Reference proteome</keyword>
<accession>A0A2T0PUF4</accession>
<dbReference type="GO" id="GO:0008233">
    <property type="term" value="F:peptidase activity"/>
    <property type="evidence" value="ECO:0007669"/>
    <property type="project" value="InterPro"/>
</dbReference>
<dbReference type="InterPro" id="IPR026898">
    <property type="entry name" value="PrsW"/>
</dbReference>
<evidence type="ECO:0000256" key="1">
    <source>
        <dbReference type="SAM" id="Phobius"/>
    </source>
</evidence>
<sequence>MPALDAQAILDGRRPGRHSVGLAVTMAFSVVCLLGGLGFDLFNSGTDVVPALLLAFAPVPLLVNGVLWLDRLEPEPARLLWLAFLWGAGVAVALSSVLNTLGLVLYTLPTFGAERGYYISAAVGAPLVEETTKGLVLIGFLWFRRREIDGITDGISYAALVGLGFACVENVQYYVQGYLDAGASRLLEVFFLRGVVTPLLHPLFTSMLGIGVAVAAMSRRRLTRVAAPLAGWLGAVVLHGVWNGSTGFGSTGISIAYGFLLLVLIVLLALMWLDRRRMIGTIARYLPAYTGTGLVTEGDIAMLSTMGGRRRARRWADRAGGRQGRAAMTDYQLAATELALLHWRVEHGIAAPDWPLRRDGLLALMHVARVAFGRGARPSVPPEWIAGSAPPSGFVREEAPTWLPYGGGREG</sequence>
<organism evidence="2 3">
    <name type="scientific">Allonocardiopsis opalescens</name>
    <dbReference type="NCBI Taxonomy" id="1144618"/>
    <lineage>
        <taxon>Bacteria</taxon>
        <taxon>Bacillati</taxon>
        <taxon>Actinomycetota</taxon>
        <taxon>Actinomycetes</taxon>
        <taxon>Streptosporangiales</taxon>
        <taxon>Allonocardiopsis</taxon>
    </lineage>
</organism>
<feature type="transmembrane region" description="Helical" evidence="1">
    <location>
        <begin position="195"/>
        <end position="218"/>
    </location>
</feature>
<dbReference type="Pfam" id="PF13367">
    <property type="entry name" value="PrsW-protease"/>
    <property type="match status" value="1"/>
</dbReference>
<feature type="transmembrane region" description="Helical" evidence="1">
    <location>
        <begin position="254"/>
        <end position="273"/>
    </location>
</feature>
<dbReference type="EMBL" id="PVZC01000010">
    <property type="protein sequence ID" value="PRX92534.1"/>
    <property type="molecule type" value="Genomic_DNA"/>
</dbReference>